<feature type="compositionally biased region" description="Low complexity" evidence="1">
    <location>
        <begin position="58"/>
        <end position="75"/>
    </location>
</feature>
<feature type="chain" id="PRO_5042265556" evidence="2">
    <location>
        <begin position="27"/>
        <end position="588"/>
    </location>
</feature>
<keyword evidence="2" id="KW-0732">Signal</keyword>
<protein>
    <submittedName>
        <fullName evidence="3">Uncharacterized protein</fullName>
    </submittedName>
</protein>
<name>A0AAE0TAR3_9BIVA</name>
<feature type="signal peptide" evidence="2">
    <location>
        <begin position="1"/>
        <end position="26"/>
    </location>
</feature>
<dbReference type="EMBL" id="JAEAOA010001141">
    <property type="protein sequence ID" value="KAK3606761.1"/>
    <property type="molecule type" value="Genomic_DNA"/>
</dbReference>
<keyword evidence="4" id="KW-1185">Reference proteome</keyword>
<comment type="caution">
    <text evidence="3">The sequence shown here is derived from an EMBL/GenBank/DDBJ whole genome shotgun (WGS) entry which is preliminary data.</text>
</comment>
<reference evidence="3" key="3">
    <citation type="submission" date="2023-05" db="EMBL/GenBank/DDBJ databases">
        <authorList>
            <person name="Smith C.H."/>
        </authorList>
    </citation>
    <scope>NUCLEOTIDE SEQUENCE</scope>
    <source>
        <strain evidence="3">CHS0354</strain>
        <tissue evidence="3">Mantle</tissue>
    </source>
</reference>
<dbReference type="SUPFAM" id="SSF51445">
    <property type="entry name" value="(Trans)glycosidases"/>
    <property type="match status" value="1"/>
</dbReference>
<sequence>MITFARFKRGCLYLLIILSVVSCVTSPPVPPEEYYARNYGEVVRPGAEADTEARPGDGNRAAAGEGNEPAPEGADSQFEVEQVEDGKDKTPGDDVYGGDNTADQGPVPDDNTRTAVPVEGDDLKELLAAEGVGQAAEKTPLNSPAVKSESAGEAELEFKTLEEKMYYVIGKSYNERDPQIFYDTAAKFIRLFPKSAYMPDVDSYLNTFYLRESLLTAPYKNAIFNLERLRDSDYAYLDRYFARIKEMGFGYILWKPFVNNADYHTNPPPAKGDVGALFASNMIQVYADRLPAVVDAARKADLKILFAFPMRDHPWVRYGQKRLPEDTWFAGASAYGMSPMLNLLHPEIYNYFKPLLRELVQYGPDGIVFENDFTHHIFEGFHELNLLVYEDKVYEDSLTRNAERYNRNVQPRQYFNGSITGKYDNDYATNGQLNSNTYQDYYTWRINRIGALMTRLIGDLRVMHESMMIGKAMKHLGTAPEFIYGLPTDIIIMDKALYGSYKPFNYAEYKKGADTLSRSMPKDRQLFLSAMPDKTIPLSYVNRNTEQIEALRHSIQAKGLVASGILDIIRREITKADMKKNGDTLAQK</sequence>
<evidence type="ECO:0000313" key="4">
    <source>
        <dbReference type="Proteomes" id="UP001195483"/>
    </source>
</evidence>
<dbReference type="AlphaFoldDB" id="A0AAE0TAR3"/>
<dbReference type="PROSITE" id="PS51257">
    <property type="entry name" value="PROKAR_LIPOPROTEIN"/>
    <property type="match status" value="1"/>
</dbReference>
<evidence type="ECO:0000313" key="3">
    <source>
        <dbReference type="EMBL" id="KAK3606761.1"/>
    </source>
</evidence>
<reference evidence="3" key="1">
    <citation type="journal article" date="2021" name="Genome Biol. Evol.">
        <title>A High-Quality Reference Genome for a Parasitic Bivalve with Doubly Uniparental Inheritance (Bivalvia: Unionida).</title>
        <authorList>
            <person name="Smith C.H."/>
        </authorList>
    </citation>
    <scope>NUCLEOTIDE SEQUENCE</scope>
    <source>
        <strain evidence="3">CHS0354</strain>
    </source>
</reference>
<accession>A0AAE0TAR3</accession>
<organism evidence="3 4">
    <name type="scientific">Potamilus streckersoni</name>
    <dbReference type="NCBI Taxonomy" id="2493646"/>
    <lineage>
        <taxon>Eukaryota</taxon>
        <taxon>Metazoa</taxon>
        <taxon>Spiralia</taxon>
        <taxon>Lophotrochozoa</taxon>
        <taxon>Mollusca</taxon>
        <taxon>Bivalvia</taxon>
        <taxon>Autobranchia</taxon>
        <taxon>Heteroconchia</taxon>
        <taxon>Palaeoheterodonta</taxon>
        <taxon>Unionida</taxon>
        <taxon>Unionoidea</taxon>
        <taxon>Unionidae</taxon>
        <taxon>Ambleminae</taxon>
        <taxon>Lampsilini</taxon>
        <taxon>Potamilus</taxon>
    </lineage>
</organism>
<proteinExistence type="predicted"/>
<dbReference type="Gene3D" id="3.20.20.80">
    <property type="entry name" value="Glycosidases"/>
    <property type="match status" value="1"/>
</dbReference>
<dbReference type="InterPro" id="IPR017853">
    <property type="entry name" value="GH"/>
</dbReference>
<gene>
    <name evidence="3" type="ORF">CHS0354_018355</name>
</gene>
<evidence type="ECO:0000256" key="2">
    <source>
        <dbReference type="SAM" id="SignalP"/>
    </source>
</evidence>
<feature type="region of interest" description="Disordered" evidence="1">
    <location>
        <begin position="46"/>
        <end position="116"/>
    </location>
</feature>
<dbReference type="Proteomes" id="UP001195483">
    <property type="component" value="Unassembled WGS sequence"/>
</dbReference>
<evidence type="ECO:0000256" key="1">
    <source>
        <dbReference type="SAM" id="MobiDB-lite"/>
    </source>
</evidence>
<reference evidence="3" key="2">
    <citation type="journal article" date="2021" name="Genome Biol. Evol.">
        <title>Developing a high-quality reference genome for a parasitic bivalve with doubly uniparental inheritance (Bivalvia: Unionida).</title>
        <authorList>
            <person name="Smith C.H."/>
        </authorList>
    </citation>
    <scope>NUCLEOTIDE SEQUENCE</scope>
    <source>
        <strain evidence="3">CHS0354</strain>
        <tissue evidence="3">Mantle</tissue>
    </source>
</reference>